<dbReference type="KEGG" id="cpy:Cphy_1960"/>
<dbReference type="EMBL" id="CP000885">
    <property type="protein sequence ID" value="ABX42328.1"/>
    <property type="molecule type" value="Genomic_DNA"/>
</dbReference>
<keyword evidence="1" id="KW-1133">Transmembrane helix</keyword>
<evidence type="ECO:0000313" key="3">
    <source>
        <dbReference type="Proteomes" id="UP000000370"/>
    </source>
</evidence>
<dbReference type="AlphaFoldDB" id="A9KHP3"/>
<keyword evidence="1" id="KW-0472">Membrane</keyword>
<name>A9KHP3_LACP7</name>
<dbReference type="GO" id="GO:0016780">
    <property type="term" value="F:phosphotransferase activity, for other substituted phosphate groups"/>
    <property type="evidence" value="ECO:0007669"/>
    <property type="project" value="InterPro"/>
</dbReference>
<dbReference type="STRING" id="357809.Cphy_1960"/>
<dbReference type="GO" id="GO:0008654">
    <property type="term" value="P:phospholipid biosynthetic process"/>
    <property type="evidence" value="ECO:0007669"/>
    <property type="project" value="InterPro"/>
</dbReference>
<feature type="transmembrane region" description="Helical" evidence="1">
    <location>
        <begin position="64"/>
        <end position="88"/>
    </location>
</feature>
<dbReference type="HOGENOM" id="CLU_049944_4_0_9"/>
<evidence type="ECO:0000313" key="2">
    <source>
        <dbReference type="EMBL" id="ABX42328.1"/>
    </source>
</evidence>
<dbReference type="Pfam" id="PF01066">
    <property type="entry name" value="CDP-OH_P_transf"/>
    <property type="match status" value="1"/>
</dbReference>
<organism evidence="2 3">
    <name type="scientific">Lachnoclostridium phytofermentans (strain ATCC 700394 / DSM 18823 / ISDg)</name>
    <name type="common">Clostridium phytofermentans</name>
    <dbReference type="NCBI Taxonomy" id="357809"/>
    <lineage>
        <taxon>Bacteria</taxon>
        <taxon>Bacillati</taxon>
        <taxon>Bacillota</taxon>
        <taxon>Clostridia</taxon>
        <taxon>Lachnospirales</taxon>
        <taxon>Lachnospiraceae</taxon>
    </lineage>
</organism>
<dbReference type="InterPro" id="IPR000462">
    <property type="entry name" value="CDP-OH_P_trans"/>
</dbReference>
<dbReference type="Gene3D" id="1.20.120.1760">
    <property type="match status" value="1"/>
</dbReference>
<dbReference type="InterPro" id="IPR043130">
    <property type="entry name" value="CDP-OH_PTrfase_TM_dom"/>
</dbReference>
<sequence precursor="true">MIGFYNYSVILTYLGLASAIFGMSQAITGNINVALLCLIISGTCDMFDGKVARAMKNRTEDEKVFGIQIDSLCDLVCFGVLPGIIAYMTCPYNALGVVSATLFVLGAVIRLGYFNVMEQARQKETTECRKYYQGLPVTTISMILPSVYIIRHFIGIDIVPSTVYSIVLLIVAFLFVYDFKVKKPGNIGCLVMTVYGIFILAGVILLK</sequence>
<feature type="transmembrane region" description="Helical" evidence="1">
    <location>
        <begin position="162"/>
        <end position="179"/>
    </location>
</feature>
<feature type="transmembrane region" description="Helical" evidence="1">
    <location>
        <begin position="134"/>
        <end position="156"/>
    </location>
</feature>
<feature type="transmembrane region" description="Helical" evidence="1">
    <location>
        <begin position="7"/>
        <end position="27"/>
    </location>
</feature>
<gene>
    <name evidence="2" type="ordered locus">Cphy_1960</name>
</gene>
<keyword evidence="1" id="KW-0812">Transmembrane</keyword>
<dbReference type="eggNOG" id="COG1183">
    <property type="taxonomic scope" value="Bacteria"/>
</dbReference>
<dbReference type="OrthoDB" id="9777147at2"/>
<feature type="transmembrane region" description="Helical" evidence="1">
    <location>
        <begin position="186"/>
        <end position="206"/>
    </location>
</feature>
<dbReference type="RefSeq" id="WP_012199982.1">
    <property type="nucleotide sequence ID" value="NC_010001.1"/>
</dbReference>
<feature type="transmembrane region" description="Helical" evidence="1">
    <location>
        <begin position="33"/>
        <end position="52"/>
    </location>
</feature>
<keyword evidence="3" id="KW-1185">Reference proteome</keyword>
<evidence type="ECO:0000256" key="1">
    <source>
        <dbReference type="SAM" id="Phobius"/>
    </source>
</evidence>
<dbReference type="Proteomes" id="UP000000370">
    <property type="component" value="Chromosome"/>
</dbReference>
<dbReference type="GO" id="GO:0016020">
    <property type="term" value="C:membrane"/>
    <property type="evidence" value="ECO:0007669"/>
    <property type="project" value="InterPro"/>
</dbReference>
<protein>
    <submittedName>
        <fullName evidence="2">CDP-alcohol phosphatidyltransferase</fullName>
    </submittedName>
</protein>
<proteinExistence type="predicted"/>
<feature type="transmembrane region" description="Helical" evidence="1">
    <location>
        <begin position="94"/>
        <end position="113"/>
    </location>
</feature>
<accession>A9KHP3</accession>
<keyword evidence="2" id="KW-0808">Transferase</keyword>
<reference evidence="3" key="1">
    <citation type="submission" date="2007-11" db="EMBL/GenBank/DDBJ databases">
        <title>Complete genome sequence of Clostridium phytofermentans ISDg.</title>
        <authorList>
            <person name="Leschine S.B."/>
            <person name="Warnick T.A."/>
            <person name="Blanchard J.L."/>
            <person name="Schnell D.J."/>
            <person name="Petit E.L."/>
            <person name="LaTouf W.G."/>
            <person name="Copeland A."/>
            <person name="Lucas S."/>
            <person name="Lapidus A."/>
            <person name="Barry K."/>
            <person name="Glavina del Rio T."/>
            <person name="Dalin E."/>
            <person name="Tice H."/>
            <person name="Pitluck S."/>
            <person name="Kiss H."/>
            <person name="Brettin T."/>
            <person name="Bruce D."/>
            <person name="Detter J.C."/>
            <person name="Han C."/>
            <person name="Kuske C."/>
            <person name="Schmutz J."/>
            <person name="Larimer F."/>
            <person name="Land M."/>
            <person name="Hauser L."/>
            <person name="Kyrpides N."/>
            <person name="Kim E.A."/>
            <person name="Richardson P."/>
        </authorList>
    </citation>
    <scope>NUCLEOTIDE SEQUENCE [LARGE SCALE GENOMIC DNA]</scope>
    <source>
        <strain evidence="3">ATCC 700394 / DSM 18823 / ISDg</strain>
    </source>
</reference>